<proteinExistence type="predicted"/>
<dbReference type="AlphaFoldDB" id="A0A246JT87"/>
<accession>A0A246JT87</accession>
<comment type="caution">
    <text evidence="1">The sequence shown here is derived from an EMBL/GenBank/DDBJ whole genome shotgun (WGS) entry which is preliminary data.</text>
</comment>
<keyword evidence="2" id="KW-1185">Reference proteome</keyword>
<name>A0A246JT87_9SPHN</name>
<evidence type="ECO:0000313" key="1">
    <source>
        <dbReference type="EMBL" id="OWQ96224.1"/>
    </source>
</evidence>
<protein>
    <submittedName>
        <fullName evidence="1">Uncharacterized protein</fullName>
    </submittedName>
</protein>
<gene>
    <name evidence="1" type="ORF">CDQ91_11910</name>
</gene>
<sequence length="166" mass="16838">MAIAVAIGCPAGGTEPTSPPAGQAAPVRIAAGTLIDLVTRDSISTRKNVKGDLLYLKVAAPVVADSVTAIPVGTIVVAQLTRADKRGAFGKSGKLDVQLLYAELPGGPLRVSGMLEARGKRGADDGLATAALFCILPSVATGRSAEIPAGSEVSGRLVRDLWIAKP</sequence>
<evidence type="ECO:0000313" key="2">
    <source>
        <dbReference type="Proteomes" id="UP000197097"/>
    </source>
</evidence>
<reference evidence="1 2" key="1">
    <citation type="journal article" date="2002" name="Int. J. Syst. Evol. Microbiol.">
        <title>Sphingopyxis witflariensis sp. nov., isolated from activated sludge.</title>
        <authorList>
            <person name="Kampfer P."/>
            <person name="Witzenberger R."/>
            <person name="Denner E.B."/>
            <person name="Busse H.J."/>
            <person name="Neef A."/>
        </authorList>
    </citation>
    <scope>NUCLEOTIDE SEQUENCE [LARGE SCALE GENOMIC DNA]</scope>
    <source>
        <strain evidence="1 2">DSM 14551</strain>
    </source>
</reference>
<dbReference type="Proteomes" id="UP000197097">
    <property type="component" value="Unassembled WGS sequence"/>
</dbReference>
<organism evidence="1 2">
    <name type="scientific">Sphingopyxis witflariensis</name>
    <dbReference type="NCBI Taxonomy" id="173675"/>
    <lineage>
        <taxon>Bacteria</taxon>
        <taxon>Pseudomonadati</taxon>
        <taxon>Pseudomonadota</taxon>
        <taxon>Alphaproteobacteria</taxon>
        <taxon>Sphingomonadales</taxon>
        <taxon>Sphingomonadaceae</taxon>
        <taxon>Sphingopyxis</taxon>
    </lineage>
</organism>
<dbReference type="EMBL" id="NISJ01000006">
    <property type="protein sequence ID" value="OWQ96224.1"/>
    <property type="molecule type" value="Genomic_DNA"/>
</dbReference>